<keyword evidence="1" id="KW-0597">Phosphoprotein</keyword>
<feature type="modified residue" description="4-aspartylphosphate" evidence="1">
    <location>
        <position position="69"/>
    </location>
</feature>
<dbReference type="InterPro" id="IPR001789">
    <property type="entry name" value="Sig_transdc_resp-reg_receiver"/>
</dbReference>
<reference evidence="3 4" key="1">
    <citation type="submission" date="2021-07" db="EMBL/GenBank/DDBJ databases">
        <title>Flavobacterium sp. nov. isolated from sediment on the Taihu Lake.</title>
        <authorList>
            <person name="Qu J.-H."/>
        </authorList>
    </citation>
    <scope>NUCLEOTIDE SEQUENCE [LARGE SCALE GENOMIC DNA]</scope>
    <source>
        <strain evidence="3 4">NAS39</strain>
    </source>
</reference>
<sequence length="136" mass="15726">MDLISSVEKYKDFIVVDDDAVSNLICRKVIHHVFPKAEVQAFSNPEKGLSYIKSFYFESSEKIAILLLDINMPILSGWDFLEEFENFDTRIKDQLKIYMLSSSVDQLDKDRAAKNKNVCGYIEKPITWEILANLLL</sequence>
<dbReference type="Pfam" id="PF00072">
    <property type="entry name" value="Response_reg"/>
    <property type="match status" value="1"/>
</dbReference>
<evidence type="ECO:0000313" key="3">
    <source>
        <dbReference type="EMBL" id="MBW4362039.1"/>
    </source>
</evidence>
<proteinExistence type="predicted"/>
<accession>A0ABS6XZE2</accession>
<evidence type="ECO:0000313" key="4">
    <source>
        <dbReference type="Proteomes" id="UP000812031"/>
    </source>
</evidence>
<dbReference type="PROSITE" id="PS50110">
    <property type="entry name" value="RESPONSE_REGULATORY"/>
    <property type="match status" value="1"/>
</dbReference>
<protein>
    <submittedName>
        <fullName evidence="3">Response regulator</fullName>
    </submittedName>
</protein>
<dbReference type="EMBL" id="JAHWYN010000017">
    <property type="protein sequence ID" value="MBW4362039.1"/>
    <property type="molecule type" value="Genomic_DNA"/>
</dbReference>
<dbReference type="InterPro" id="IPR052893">
    <property type="entry name" value="TCS_response_regulator"/>
</dbReference>
<feature type="domain" description="Response regulatory" evidence="2">
    <location>
        <begin position="12"/>
        <end position="136"/>
    </location>
</feature>
<name>A0ABS6XZE2_9FLAO</name>
<dbReference type="PANTHER" id="PTHR44520">
    <property type="entry name" value="RESPONSE REGULATOR RCP1-RELATED"/>
    <property type="match status" value="1"/>
</dbReference>
<gene>
    <name evidence="3" type="ORF">KZH69_16235</name>
</gene>
<dbReference type="Proteomes" id="UP000812031">
    <property type="component" value="Unassembled WGS sequence"/>
</dbReference>
<dbReference type="RefSeq" id="WP_219318528.1">
    <property type="nucleotide sequence ID" value="NZ_JAHWYN010000017.1"/>
</dbReference>
<dbReference type="PANTHER" id="PTHR44520:SF2">
    <property type="entry name" value="RESPONSE REGULATOR RCP1"/>
    <property type="match status" value="1"/>
</dbReference>
<organism evidence="3 4">
    <name type="scientific">Flavobacterium taihuense</name>
    <dbReference type="NCBI Taxonomy" id="2857508"/>
    <lineage>
        <taxon>Bacteria</taxon>
        <taxon>Pseudomonadati</taxon>
        <taxon>Bacteroidota</taxon>
        <taxon>Flavobacteriia</taxon>
        <taxon>Flavobacteriales</taxon>
        <taxon>Flavobacteriaceae</taxon>
        <taxon>Flavobacterium</taxon>
    </lineage>
</organism>
<keyword evidence="4" id="KW-1185">Reference proteome</keyword>
<evidence type="ECO:0000256" key="1">
    <source>
        <dbReference type="PROSITE-ProRule" id="PRU00169"/>
    </source>
</evidence>
<evidence type="ECO:0000259" key="2">
    <source>
        <dbReference type="PROSITE" id="PS50110"/>
    </source>
</evidence>
<comment type="caution">
    <text evidence="3">The sequence shown here is derived from an EMBL/GenBank/DDBJ whole genome shotgun (WGS) entry which is preliminary data.</text>
</comment>
<dbReference type="SMART" id="SM00448">
    <property type="entry name" value="REC"/>
    <property type="match status" value="1"/>
</dbReference>